<dbReference type="GO" id="GO:0090575">
    <property type="term" value="C:RNA polymerase II transcription regulator complex"/>
    <property type="evidence" value="ECO:0007669"/>
    <property type="project" value="TreeGrafter"/>
</dbReference>
<dbReference type="SUPFAM" id="SSF46785">
    <property type="entry name" value="Winged helix' DNA-binding domain"/>
    <property type="match status" value="1"/>
</dbReference>
<comment type="subcellular location">
    <subcellularLocation>
        <location evidence="5">Nucleus</location>
    </subcellularLocation>
</comment>
<dbReference type="Proteomes" id="UP000887116">
    <property type="component" value="Unassembled WGS sequence"/>
</dbReference>
<dbReference type="Pfam" id="PF16421">
    <property type="entry name" value="E2F_CC-MB"/>
    <property type="match status" value="1"/>
</dbReference>
<evidence type="ECO:0000259" key="6">
    <source>
        <dbReference type="SMART" id="SM01372"/>
    </source>
</evidence>
<dbReference type="InterPro" id="IPR032198">
    <property type="entry name" value="E2F_CC-MB"/>
</dbReference>
<comment type="similarity">
    <text evidence="1 5">Belongs to the E2F/DP family.</text>
</comment>
<proteinExistence type="inferred from homology"/>
<sequence>MSRIISVNKSNSYDTATFKTPNFKEIVPAPCLYDPKKDETPNPILMDEFGQTPDHFYLATKKPQNTPTFFQVKRKLDLKPIECMDDNAIDTIKNKPKKKVVPERVRGSKTVDKPRYDTSLGQLTKKFLKLLYSATDGIVNLNTACTLLSVPKRRLYDITNVLEGAGLIQKKSRNNIQYMGRGSSPNKIKYELEKEINLLEAKENRLDELIYYMKSQILDNEDAKYHYITSQDIFHLDDFSQKMLIGLKTSPSVEVVESTEKTLFVRSSTTELEAYLLFEDFPFTNILHPKAALKEQSLSYEIKIANCTLDGEGGKLDPTEREETACANAHTHEKPIDNVSKSTDVYSPMCSGAFWSQGDTLIKNAFITEEDDIAPIGKHFLLQTEDQDLDFSFLEASENYSFSLDDGEGLTDLFDCNFSCP</sequence>
<dbReference type="InterPro" id="IPR015633">
    <property type="entry name" value="E2F"/>
</dbReference>
<evidence type="ECO:0000256" key="2">
    <source>
        <dbReference type="ARBA" id="ARBA00023015"/>
    </source>
</evidence>
<feature type="domain" description="E2F/DP family winged-helix DNA-binding" evidence="6">
    <location>
        <begin position="115"/>
        <end position="180"/>
    </location>
</feature>
<protein>
    <submittedName>
        <fullName evidence="7">Transcription factor E2F1</fullName>
    </submittedName>
</protein>
<dbReference type="SMART" id="SM01372">
    <property type="entry name" value="E2F_TDP"/>
    <property type="match status" value="1"/>
</dbReference>
<comment type="caution">
    <text evidence="7">The sequence shown here is derived from an EMBL/GenBank/DDBJ whole genome shotgun (WGS) entry which is preliminary data.</text>
</comment>
<dbReference type="Pfam" id="PF02319">
    <property type="entry name" value="WHD_E2F_TDP"/>
    <property type="match status" value="1"/>
</dbReference>
<dbReference type="Gene3D" id="6.10.250.540">
    <property type="match status" value="1"/>
</dbReference>
<keyword evidence="8" id="KW-1185">Reference proteome</keyword>
<accession>A0A8X6J197</accession>
<dbReference type="InterPro" id="IPR003316">
    <property type="entry name" value="E2F_WHTH_DNA-bd_dom"/>
</dbReference>
<evidence type="ECO:0000256" key="5">
    <source>
        <dbReference type="RuleBase" id="RU003796"/>
    </source>
</evidence>
<dbReference type="SUPFAM" id="SSF144074">
    <property type="entry name" value="E2F-DP heterodimerization region"/>
    <property type="match status" value="1"/>
</dbReference>
<dbReference type="InterPro" id="IPR036390">
    <property type="entry name" value="WH_DNA-bd_sf"/>
</dbReference>
<dbReference type="PANTHER" id="PTHR12081:SF18">
    <property type="entry name" value="TRANSCRIPTION FACTOR E2F2-RELATED"/>
    <property type="match status" value="1"/>
</dbReference>
<evidence type="ECO:0000256" key="1">
    <source>
        <dbReference type="ARBA" id="ARBA00010940"/>
    </source>
</evidence>
<keyword evidence="3 5" id="KW-0238">DNA-binding</keyword>
<dbReference type="GO" id="GO:0046983">
    <property type="term" value="F:protein dimerization activity"/>
    <property type="evidence" value="ECO:0007669"/>
    <property type="project" value="InterPro"/>
</dbReference>
<keyword evidence="5" id="KW-0539">Nucleus</keyword>
<dbReference type="AlphaFoldDB" id="A0A8X6J197"/>
<organism evidence="7 8">
    <name type="scientific">Trichonephila clavata</name>
    <name type="common">Joro spider</name>
    <name type="synonym">Nephila clavata</name>
    <dbReference type="NCBI Taxonomy" id="2740835"/>
    <lineage>
        <taxon>Eukaryota</taxon>
        <taxon>Metazoa</taxon>
        <taxon>Ecdysozoa</taxon>
        <taxon>Arthropoda</taxon>
        <taxon>Chelicerata</taxon>
        <taxon>Arachnida</taxon>
        <taxon>Araneae</taxon>
        <taxon>Araneomorphae</taxon>
        <taxon>Entelegynae</taxon>
        <taxon>Araneoidea</taxon>
        <taxon>Nephilidae</taxon>
        <taxon>Trichonephila</taxon>
    </lineage>
</organism>
<dbReference type="GO" id="GO:0000981">
    <property type="term" value="F:DNA-binding transcription factor activity, RNA polymerase II-specific"/>
    <property type="evidence" value="ECO:0007669"/>
    <property type="project" value="TreeGrafter"/>
</dbReference>
<dbReference type="EMBL" id="BMAO01025861">
    <property type="protein sequence ID" value="GFR05543.1"/>
    <property type="molecule type" value="Genomic_DNA"/>
</dbReference>
<keyword evidence="4 5" id="KW-0804">Transcription</keyword>
<evidence type="ECO:0000313" key="8">
    <source>
        <dbReference type="Proteomes" id="UP000887116"/>
    </source>
</evidence>
<gene>
    <name evidence="7" type="primary">E2F1</name>
    <name evidence="7" type="ORF">TNCT_326371</name>
</gene>
<keyword evidence="2 5" id="KW-0805">Transcription regulation</keyword>
<evidence type="ECO:0000313" key="7">
    <source>
        <dbReference type="EMBL" id="GFR05543.1"/>
    </source>
</evidence>
<dbReference type="InterPro" id="IPR036388">
    <property type="entry name" value="WH-like_DNA-bd_sf"/>
</dbReference>
<dbReference type="FunFam" id="1.10.10.10:FF:000008">
    <property type="entry name" value="E2F transcription factor 1"/>
    <property type="match status" value="1"/>
</dbReference>
<dbReference type="PANTHER" id="PTHR12081">
    <property type="entry name" value="TRANSCRIPTION FACTOR E2F"/>
    <property type="match status" value="1"/>
</dbReference>
<dbReference type="Gene3D" id="1.10.10.10">
    <property type="entry name" value="Winged helix-like DNA-binding domain superfamily/Winged helix DNA-binding domain"/>
    <property type="match status" value="1"/>
</dbReference>
<dbReference type="InterPro" id="IPR037241">
    <property type="entry name" value="E2F-DP_heterodim"/>
</dbReference>
<dbReference type="OrthoDB" id="1743261at2759"/>
<evidence type="ECO:0000256" key="4">
    <source>
        <dbReference type="ARBA" id="ARBA00023163"/>
    </source>
</evidence>
<evidence type="ECO:0000256" key="3">
    <source>
        <dbReference type="ARBA" id="ARBA00023125"/>
    </source>
</evidence>
<name>A0A8X6J197_TRICU</name>
<dbReference type="GO" id="GO:0000978">
    <property type="term" value="F:RNA polymerase II cis-regulatory region sequence-specific DNA binding"/>
    <property type="evidence" value="ECO:0007669"/>
    <property type="project" value="InterPro"/>
</dbReference>
<reference evidence="7" key="1">
    <citation type="submission" date="2020-07" db="EMBL/GenBank/DDBJ databases">
        <title>Multicomponent nature underlies the extraordinary mechanical properties of spider dragline silk.</title>
        <authorList>
            <person name="Kono N."/>
            <person name="Nakamura H."/>
            <person name="Mori M."/>
            <person name="Yoshida Y."/>
            <person name="Ohtoshi R."/>
            <person name="Malay A.D."/>
            <person name="Moran D.A.P."/>
            <person name="Tomita M."/>
            <person name="Numata K."/>
            <person name="Arakawa K."/>
        </authorList>
    </citation>
    <scope>NUCLEOTIDE SEQUENCE</scope>
</reference>